<dbReference type="SUPFAM" id="SSF53474">
    <property type="entry name" value="alpha/beta-Hydrolases"/>
    <property type="match status" value="1"/>
</dbReference>
<comment type="caution">
    <text evidence="1">The sequence shown here is derived from an EMBL/GenBank/DDBJ whole genome shotgun (WGS) entry which is preliminary data.</text>
</comment>
<dbReference type="Proteomes" id="UP000270866">
    <property type="component" value="Chromosome 5"/>
</dbReference>
<dbReference type="EMBL" id="MRCU01000003">
    <property type="protein sequence ID" value="RKK22797.1"/>
    <property type="molecule type" value="Genomic_DNA"/>
</dbReference>
<dbReference type="Gene3D" id="3.40.50.1820">
    <property type="entry name" value="alpha/beta hydrolase"/>
    <property type="match status" value="1"/>
</dbReference>
<evidence type="ECO:0000313" key="1">
    <source>
        <dbReference type="EMBL" id="RKK22797.1"/>
    </source>
</evidence>
<reference evidence="1" key="1">
    <citation type="journal article" date="2018" name="Sci. Rep.">
        <title>Characterisation of pathogen-specific regions and novel effector candidates in Fusarium oxysporum f. sp. cepae.</title>
        <authorList>
            <person name="Armitage A.D."/>
            <person name="Taylor A."/>
            <person name="Sobczyk M.K."/>
            <person name="Baxter L."/>
            <person name="Greenfield B.P."/>
            <person name="Bates H.J."/>
            <person name="Wilson F."/>
            <person name="Jackson A.C."/>
            <person name="Ott S."/>
            <person name="Harrison R.J."/>
            <person name="Clarkson J.P."/>
        </authorList>
    </citation>
    <scope>NUCLEOTIDE SEQUENCE [LARGE SCALE GENOMIC DNA]</scope>
    <source>
        <strain evidence="1">FoC_Fus2</strain>
    </source>
</reference>
<gene>
    <name evidence="1" type="ORF">BFJ65_g5388</name>
</gene>
<protein>
    <submittedName>
        <fullName evidence="1">Uncharacterized protein</fullName>
    </submittedName>
</protein>
<dbReference type="InterPro" id="IPR029058">
    <property type="entry name" value="AB_hydrolase_fold"/>
</dbReference>
<organism evidence="1">
    <name type="scientific">Fusarium oxysporum f. sp. cepae</name>
    <dbReference type="NCBI Taxonomy" id="396571"/>
    <lineage>
        <taxon>Eukaryota</taxon>
        <taxon>Fungi</taxon>
        <taxon>Dikarya</taxon>
        <taxon>Ascomycota</taxon>
        <taxon>Pezizomycotina</taxon>
        <taxon>Sordariomycetes</taxon>
        <taxon>Hypocreomycetidae</taxon>
        <taxon>Hypocreales</taxon>
        <taxon>Nectriaceae</taxon>
        <taxon>Fusarium</taxon>
        <taxon>Fusarium oxysporum species complex</taxon>
    </lineage>
</organism>
<dbReference type="AlphaFoldDB" id="A0A3L6NUR6"/>
<accession>A0A3L6NUR6</accession>
<sequence>MKLFAHTSEMAAKGDPEACFNDPNPVACVKSLEDDKISWVPDATPQTLLNLLAFEPKAFIHRIAPTPFLLLIADTDLTAITSEQLATYERAREPKRLHILSHAGHFDPYFGDHFKANMEAQLKFLKEFV</sequence>
<name>A0A3L6NUR6_FUSOX</name>
<proteinExistence type="predicted"/>